<proteinExistence type="predicted"/>
<dbReference type="Proteomes" id="UP000199337">
    <property type="component" value="Unassembled WGS sequence"/>
</dbReference>
<name>A0A1I2ZTB5_9FIRM</name>
<dbReference type="STRING" id="341036.SAMN05660649_05109"/>
<reference evidence="2" key="1">
    <citation type="submission" date="2016-10" db="EMBL/GenBank/DDBJ databases">
        <authorList>
            <person name="Varghese N."/>
            <person name="Submissions S."/>
        </authorList>
    </citation>
    <scope>NUCLEOTIDE SEQUENCE [LARGE SCALE GENOMIC DNA]</scope>
    <source>
        <strain evidence="2">DSM 17038</strain>
    </source>
</reference>
<gene>
    <name evidence="1" type="ORF">SAMN05660649_05109</name>
</gene>
<sequence>MDKDHGLKTYLKKTYQGNNYLFTVIRFLVLPNESVSFIFKHNKKRVELPLFLHNRKIGLP</sequence>
<evidence type="ECO:0000313" key="2">
    <source>
        <dbReference type="Proteomes" id="UP000199337"/>
    </source>
</evidence>
<accession>A0A1I2ZTB5</accession>
<protein>
    <submittedName>
        <fullName evidence="1">Uncharacterized protein</fullName>
    </submittedName>
</protein>
<keyword evidence="2" id="KW-1185">Reference proteome</keyword>
<evidence type="ECO:0000313" key="1">
    <source>
        <dbReference type="EMBL" id="SFH41048.1"/>
    </source>
</evidence>
<dbReference type="AlphaFoldDB" id="A0A1I2ZTB5"/>
<dbReference type="EMBL" id="FOOX01000038">
    <property type="protein sequence ID" value="SFH41048.1"/>
    <property type="molecule type" value="Genomic_DNA"/>
</dbReference>
<organism evidence="1 2">
    <name type="scientific">Desulfotruncus arcticus DSM 17038</name>
    <dbReference type="NCBI Taxonomy" id="1121424"/>
    <lineage>
        <taxon>Bacteria</taxon>
        <taxon>Bacillati</taxon>
        <taxon>Bacillota</taxon>
        <taxon>Clostridia</taxon>
        <taxon>Eubacteriales</taxon>
        <taxon>Desulfallaceae</taxon>
        <taxon>Desulfotruncus</taxon>
    </lineage>
</organism>